<feature type="transmembrane region" description="Helical" evidence="6">
    <location>
        <begin position="21"/>
        <end position="38"/>
    </location>
</feature>
<feature type="transmembrane region" description="Helical" evidence="6">
    <location>
        <begin position="58"/>
        <end position="76"/>
    </location>
</feature>
<sequence>MQLLSTPPPDRHTPLEDAQGLVVGAVMVALAVLMLRAGDLVTGQIAGLALVVSYPTGWPFGAVFFLLNLPFYLLAIRQLGWRFTIKTFAAVALMSALVEALPLAVPLGAVPAPVAAVLFGVLAGSGLLTLFRHGATLGGVGIVALWLQDRGTMRAGQVQLIFDLGVFALALALFPWPVVLWSLVGAAILNLIITVNHRRDRYIARS</sequence>
<dbReference type="PANTHER" id="PTHR33545">
    <property type="entry name" value="UPF0750 MEMBRANE PROTEIN YITT-RELATED"/>
    <property type="match status" value="1"/>
</dbReference>
<name>A0A365U861_9RHOB</name>
<evidence type="ECO:0000256" key="2">
    <source>
        <dbReference type="ARBA" id="ARBA00022475"/>
    </source>
</evidence>
<keyword evidence="5 6" id="KW-0472">Membrane</keyword>
<feature type="transmembrane region" description="Helical" evidence="6">
    <location>
        <begin position="115"/>
        <end position="146"/>
    </location>
</feature>
<dbReference type="GO" id="GO:0005886">
    <property type="term" value="C:plasma membrane"/>
    <property type="evidence" value="ECO:0007669"/>
    <property type="project" value="UniProtKB-SubCell"/>
</dbReference>
<feature type="transmembrane region" description="Helical" evidence="6">
    <location>
        <begin position="88"/>
        <end position="109"/>
    </location>
</feature>
<dbReference type="PANTHER" id="PTHR33545:SF5">
    <property type="entry name" value="UPF0750 MEMBRANE PROTEIN YITT"/>
    <property type="match status" value="1"/>
</dbReference>
<feature type="transmembrane region" description="Helical" evidence="6">
    <location>
        <begin position="158"/>
        <end position="174"/>
    </location>
</feature>
<evidence type="ECO:0000313" key="8">
    <source>
        <dbReference type="Proteomes" id="UP000253370"/>
    </source>
</evidence>
<dbReference type="OrthoDB" id="3296441at2"/>
<organism evidence="7 8">
    <name type="scientific">Rhodosalinus halophilus</name>
    <dbReference type="NCBI Taxonomy" id="2259333"/>
    <lineage>
        <taxon>Bacteria</taxon>
        <taxon>Pseudomonadati</taxon>
        <taxon>Pseudomonadota</taxon>
        <taxon>Alphaproteobacteria</taxon>
        <taxon>Rhodobacterales</taxon>
        <taxon>Paracoccaceae</taxon>
        <taxon>Rhodosalinus</taxon>
    </lineage>
</organism>
<gene>
    <name evidence="7" type="ORF">DRV85_10160</name>
</gene>
<evidence type="ECO:0000256" key="5">
    <source>
        <dbReference type="ARBA" id="ARBA00023136"/>
    </source>
</evidence>
<dbReference type="InterPro" id="IPR051461">
    <property type="entry name" value="UPF0750_membrane"/>
</dbReference>
<evidence type="ECO:0000256" key="4">
    <source>
        <dbReference type="ARBA" id="ARBA00022989"/>
    </source>
</evidence>
<keyword evidence="3 6" id="KW-0812">Transmembrane</keyword>
<dbReference type="InterPro" id="IPR003740">
    <property type="entry name" value="YitT"/>
</dbReference>
<dbReference type="Proteomes" id="UP000253370">
    <property type="component" value="Unassembled WGS sequence"/>
</dbReference>
<accession>A0A365U861</accession>
<evidence type="ECO:0000256" key="6">
    <source>
        <dbReference type="SAM" id="Phobius"/>
    </source>
</evidence>
<evidence type="ECO:0000313" key="7">
    <source>
        <dbReference type="EMBL" id="RBI85019.1"/>
    </source>
</evidence>
<comment type="subcellular location">
    <subcellularLocation>
        <location evidence="1">Cell membrane</location>
        <topology evidence="1">Multi-pass membrane protein</topology>
    </subcellularLocation>
</comment>
<comment type="caution">
    <text evidence="7">The sequence shown here is derived from an EMBL/GenBank/DDBJ whole genome shotgun (WGS) entry which is preliminary data.</text>
</comment>
<dbReference type="EMBL" id="QNTQ01000008">
    <property type="protein sequence ID" value="RBI85019.1"/>
    <property type="molecule type" value="Genomic_DNA"/>
</dbReference>
<reference evidence="7 8" key="1">
    <citation type="submission" date="2018-07" db="EMBL/GenBank/DDBJ databases">
        <title>Rhodosalinus sp. strain E84T genomic sequence and assembly.</title>
        <authorList>
            <person name="Liu Z.-W."/>
            <person name="Lu D.-C."/>
        </authorList>
    </citation>
    <scope>NUCLEOTIDE SEQUENCE [LARGE SCALE GENOMIC DNA]</scope>
    <source>
        <strain evidence="7 8">E84</strain>
    </source>
</reference>
<dbReference type="Pfam" id="PF02588">
    <property type="entry name" value="YitT_membrane"/>
    <property type="match status" value="1"/>
</dbReference>
<keyword evidence="8" id="KW-1185">Reference proteome</keyword>
<evidence type="ECO:0000256" key="3">
    <source>
        <dbReference type="ARBA" id="ARBA00022692"/>
    </source>
</evidence>
<evidence type="ECO:0000256" key="1">
    <source>
        <dbReference type="ARBA" id="ARBA00004651"/>
    </source>
</evidence>
<proteinExistence type="predicted"/>
<keyword evidence="4 6" id="KW-1133">Transmembrane helix</keyword>
<keyword evidence="2" id="KW-1003">Cell membrane</keyword>
<dbReference type="RefSeq" id="WP_113289347.1">
    <property type="nucleotide sequence ID" value="NZ_QNTQ01000008.1"/>
</dbReference>
<protein>
    <submittedName>
        <fullName evidence="7">YitT family protein</fullName>
    </submittedName>
</protein>
<dbReference type="AlphaFoldDB" id="A0A365U861"/>
<feature type="transmembrane region" description="Helical" evidence="6">
    <location>
        <begin position="180"/>
        <end position="197"/>
    </location>
</feature>